<gene>
    <name evidence="1" type="ORF">S01H4_20046</name>
</gene>
<comment type="caution">
    <text evidence="1">The sequence shown here is derived from an EMBL/GenBank/DDBJ whole genome shotgun (WGS) entry which is preliminary data.</text>
</comment>
<accession>X1AM48</accession>
<evidence type="ECO:0000313" key="1">
    <source>
        <dbReference type="EMBL" id="GAG60961.1"/>
    </source>
</evidence>
<proteinExistence type="predicted"/>
<dbReference type="Gene3D" id="3.30.70.2700">
    <property type="match status" value="1"/>
</dbReference>
<name>X1AM48_9ZZZZ</name>
<dbReference type="EMBL" id="BART01008986">
    <property type="protein sequence ID" value="GAG60961.1"/>
    <property type="molecule type" value="Genomic_DNA"/>
</dbReference>
<protein>
    <submittedName>
        <fullName evidence="1">Uncharacterized protein</fullName>
    </submittedName>
</protein>
<sequence length="180" mass="20305">MRLRINQISIKLDYEKPDALATIARLLNCREDELDRLVFLRRSIDARGKDVQPRFVLSAIEPLCVNPVEKLHPVRQVSVRRLDEEVVVVRHQAVRVADPAVSIDNVSQGIEKSGPIVLVEKDARARIATTGDVVDSVFVFQPQWSRHGDHSLSRRNPKNKGLTPFSPDPILTLIDPILIL</sequence>
<organism evidence="1">
    <name type="scientific">marine sediment metagenome</name>
    <dbReference type="NCBI Taxonomy" id="412755"/>
    <lineage>
        <taxon>unclassified sequences</taxon>
        <taxon>metagenomes</taxon>
        <taxon>ecological metagenomes</taxon>
    </lineage>
</organism>
<reference evidence="1" key="1">
    <citation type="journal article" date="2014" name="Front. Microbiol.">
        <title>High frequency of phylogenetically diverse reductive dehalogenase-homologous genes in deep subseafloor sedimentary metagenomes.</title>
        <authorList>
            <person name="Kawai M."/>
            <person name="Futagami T."/>
            <person name="Toyoda A."/>
            <person name="Takaki Y."/>
            <person name="Nishi S."/>
            <person name="Hori S."/>
            <person name="Arai W."/>
            <person name="Tsubouchi T."/>
            <person name="Morono Y."/>
            <person name="Uchiyama I."/>
            <person name="Ito T."/>
            <person name="Fujiyama A."/>
            <person name="Inagaki F."/>
            <person name="Takami H."/>
        </authorList>
    </citation>
    <scope>NUCLEOTIDE SEQUENCE</scope>
    <source>
        <strain evidence="1">Expedition CK06-06</strain>
    </source>
</reference>
<dbReference type="AlphaFoldDB" id="X1AM48"/>